<feature type="repeat" description="ANK" evidence="3">
    <location>
        <begin position="593"/>
        <end position="615"/>
    </location>
</feature>
<keyword evidence="1" id="KW-0677">Repeat</keyword>
<keyword evidence="6" id="KW-1185">Reference proteome</keyword>
<dbReference type="Pfam" id="PF24883">
    <property type="entry name" value="NPHP3_N"/>
    <property type="match status" value="1"/>
</dbReference>
<keyword evidence="2 3" id="KW-0040">ANK repeat</keyword>
<protein>
    <recommendedName>
        <fullName evidence="4">NACHT domain-containing protein</fullName>
    </recommendedName>
</protein>
<dbReference type="EMBL" id="JANBPK010000038">
    <property type="protein sequence ID" value="KAJ2936580.1"/>
    <property type="molecule type" value="Genomic_DNA"/>
</dbReference>
<dbReference type="Pfam" id="PF00023">
    <property type="entry name" value="Ank"/>
    <property type="match status" value="1"/>
</dbReference>
<dbReference type="PROSITE" id="PS50297">
    <property type="entry name" value="ANK_REP_REGION"/>
    <property type="match status" value="2"/>
</dbReference>
<feature type="repeat" description="ANK" evidence="3">
    <location>
        <begin position="558"/>
        <end position="590"/>
    </location>
</feature>
<reference evidence="5" key="1">
    <citation type="submission" date="2022-06" db="EMBL/GenBank/DDBJ databases">
        <title>Genome Sequence of Candolleomyces eurysporus.</title>
        <authorList>
            <person name="Buettner E."/>
        </authorList>
    </citation>
    <scope>NUCLEOTIDE SEQUENCE</scope>
    <source>
        <strain evidence="5">VTCC 930004</strain>
    </source>
</reference>
<dbReference type="InterPro" id="IPR036770">
    <property type="entry name" value="Ankyrin_rpt-contain_sf"/>
</dbReference>
<dbReference type="SMART" id="SM00248">
    <property type="entry name" value="ANK"/>
    <property type="match status" value="27"/>
</dbReference>
<dbReference type="SUPFAM" id="SSF48403">
    <property type="entry name" value="Ankyrin repeat"/>
    <property type="match status" value="5"/>
</dbReference>
<dbReference type="PROSITE" id="PS50088">
    <property type="entry name" value="ANK_REPEAT"/>
    <property type="match status" value="3"/>
</dbReference>
<gene>
    <name evidence="5" type="ORF">H1R20_g513</name>
</gene>
<accession>A0A9W8JTQ6</accession>
<dbReference type="Proteomes" id="UP001140091">
    <property type="component" value="Unassembled WGS sequence"/>
</dbReference>
<name>A0A9W8JTQ6_9AGAR</name>
<dbReference type="PROSITE" id="PS50837">
    <property type="entry name" value="NACHT"/>
    <property type="match status" value="1"/>
</dbReference>
<evidence type="ECO:0000256" key="3">
    <source>
        <dbReference type="PROSITE-ProRule" id="PRU00023"/>
    </source>
</evidence>
<dbReference type="Gene3D" id="1.25.40.20">
    <property type="entry name" value="Ankyrin repeat-containing domain"/>
    <property type="match status" value="7"/>
</dbReference>
<evidence type="ECO:0000256" key="2">
    <source>
        <dbReference type="ARBA" id="ARBA00023043"/>
    </source>
</evidence>
<dbReference type="Gene3D" id="3.40.50.300">
    <property type="entry name" value="P-loop containing nucleotide triphosphate hydrolases"/>
    <property type="match status" value="1"/>
</dbReference>
<feature type="non-terminal residue" evidence="5">
    <location>
        <position position="1"/>
    </location>
</feature>
<dbReference type="SUPFAM" id="SSF52540">
    <property type="entry name" value="P-loop containing nucleoside triphosphate hydrolases"/>
    <property type="match status" value="1"/>
</dbReference>
<evidence type="ECO:0000256" key="1">
    <source>
        <dbReference type="ARBA" id="ARBA00022737"/>
    </source>
</evidence>
<dbReference type="Pfam" id="PF12796">
    <property type="entry name" value="Ank_2"/>
    <property type="match status" value="9"/>
</dbReference>
<sequence>MDEPSEHDYSVGAFAGASKFGMKNVSIQSAGKDVNMNVYENCNISVNAGGGETEDSDIELLRRVADWLTTTSFRNIHSDALAKRTPGTGLWFTQTSEYHLWTRNNVKILWGTGMPGAGKTILSAFIVDHLQKEFSSQKRVPVIFAYCRYTEKHPTSQFLAAWIRQLLEYDPATLRHISETFAIHQRQDTWPSEAELYELLSTICTRFKKVYIILDGLDEAQEEVKIRLLEGINTLPPNTRTLIMSRPMKSFECLVRGAAHIDVEARNEDIELFVEKKIAQMPRLQTMLAKKDSEKRRICEAIKKKSGGMFLVASLQIEALKGSMTPRALMNALETLPTTINDLYEHTLKRITAQSDAEVLLAKRTIVWLVHTLEPLPMNQLQHALATNLDLGTFDEDDITSGEFIFDACCGLVSRSSPSTPLRLIHYTAHDFLKEACLSWFPAPHTYLSSICVVYLSAQLRYRNSPTGDVAFEGFGTSKSPRPVFNYAYRHWGTHSRLSGQEKGLSPHVSQFVSRPLPYPWLDGPYSDQLGSHHLAALYGLTDLLTDMSPSCGATPKHRFTVLHLAAIGGHVNSAKIVLEKWPEMSVRDRSLDGRTPLMLASAFDREEMVKFLLSIDPEDIETLNARAACGCSALASAINRGHVKIVELLASCPGVQANVQTCTRSPLSWAASEGHISLVRQLLSNPEIDVNAQHSFTGYTALCYASRLGRCEAVEALLSREEVDLHLGPRCGCTPLLLAASTNQLTIIALLLSNPKINIHARCMVSGTALSVAKNDTLLKLLLSHGRILANATANDIDLCLELAARLGLEETFSKLVHGCPEPPRIKMQSRVLIDAARRGHTAIVELALRFVDINAKDAMGWTALDTAANAGHTHTVSLLLSHKASLMPGLRALNPPLPKLVLDRRMPRSLLLAAGNRHQDVVDTLLPVIRNNHGDSATLLAACQSGRDAVVQALLLQPDINVNVEDDLGQTPLARAACSNHRSICHMLLAHPKIQLRAGKVSPLMLAASRGCREIVQLLLQPAYEPDIDVNTEDTRGWTPLAHAAWNNHRSICQMLLAHPKVQPCAGKASPLVRAAFRGNHEIAQMLIHPTYGLDANAIEGGWTVLSAASCSGSMPLVRTLLARDDVDVNLGRHAPLIVAVCGGHTAIVKTLLADRRINVNIQDSGGPGQPCGPTALFFACERGPPEVVQALLSHPNINVTIRLGRGSAQVDLPIRVKSAGSRLPFRPSLSPEQLWYHQSFWAIPEHDIYSTPLHVAAHAKDWYRILPLLLETKDLDPNTLNDRGESALSLMLDPDDIGRSSRIAPFPGVLKLVASLSVASPNSIRKEPALLRKAAQVGNVDVVKALLEHCDSTMDLAPALTAASRTGRADVISLLLDAPGVDPNGGESALAAACLRGDPIIVKRFLDHPRIDPNIPTENGYTALAAACYRGSQPIISWLLSTTGINVNAGKYHPLMVAVQAGRGRVVVQLIKDCADIDVNQYSYSQKAFRACFSPLFHPRYRPFSERECWLQESAYMNAATKIVLHELTPSNCFGRLLPRRAGPYAVGLLNGPADQKDLLGMMKRVTYGEGDPILVYCVRAGFIGTFRTILSHHDIKVNAQGRCGCTALIVGSFLRRHTILDLILARPDTDPTIRCPTHGTAILAAAHQLYFDTVNKIMSSPLCGQLSFQDTAACGCNLFICAARSGDEETLRSFLPLTNWENSPNVVDCKFGRTALLWASFHGQESIVRLLLSNPSINSNYRDKDGNNALILAVNSGHEEVVRSILASPGVNINARNGNGDTALSLAVWYGYERIIRLLLARKDVDVRGLKIEGKRIGRHYTYEYRYLS</sequence>
<dbReference type="PANTHER" id="PTHR24198:SF165">
    <property type="entry name" value="ANKYRIN REPEAT-CONTAINING PROTEIN-RELATED"/>
    <property type="match status" value="1"/>
</dbReference>
<dbReference type="InterPro" id="IPR027417">
    <property type="entry name" value="P-loop_NTPase"/>
</dbReference>
<dbReference type="OrthoDB" id="7464126at2759"/>
<evidence type="ECO:0000313" key="5">
    <source>
        <dbReference type="EMBL" id="KAJ2936580.1"/>
    </source>
</evidence>
<evidence type="ECO:0000313" key="6">
    <source>
        <dbReference type="Proteomes" id="UP001140091"/>
    </source>
</evidence>
<proteinExistence type="predicted"/>
<evidence type="ECO:0000259" key="4">
    <source>
        <dbReference type="PROSITE" id="PS50837"/>
    </source>
</evidence>
<feature type="repeat" description="ANK" evidence="3">
    <location>
        <begin position="1749"/>
        <end position="1782"/>
    </location>
</feature>
<feature type="domain" description="NACHT" evidence="4">
    <location>
        <begin position="107"/>
        <end position="247"/>
    </location>
</feature>
<dbReference type="InterPro" id="IPR007111">
    <property type="entry name" value="NACHT_NTPase"/>
</dbReference>
<organism evidence="5 6">
    <name type="scientific">Candolleomyces eurysporus</name>
    <dbReference type="NCBI Taxonomy" id="2828524"/>
    <lineage>
        <taxon>Eukaryota</taxon>
        <taxon>Fungi</taxon>
        <taxon>Dikarya</taxon>
        <taxon>Basidiomycota</taxon>
        <taxon>Agaricomycotina</taxon>
        <taxon>Agaricomycetes</taxon>
        <taxon>Agaricomycetidae</taxon>
        <taxon>Agaricales</taxon>
        <taxon>Agaricineae</taxon>
        <taxon>Psathyrellaceae</taxon>
        <taxon>Candolleomyces</taxon>
    </lineage>
</organism>
<comment type="caution">
    <text evidence="5">The sequence shown here is derived from an EMBL/GenBank/DDBJ whole genome shotgun (WGS) entry which is preliminary data.</text>
</comment>
<dbReference type="PANTHER" id="PTHR24198">
    <property type="entry name" value="ANKYRIN REPEAT AND PROTEIN KINASE DOMAIN-CONTAINING PROTEIN"/>
    <property type="match status" value="1"/>
</dbReference>
<dbReference type="InterPro" id="IPR056884">
    <property type="entry name" value="NPHP3-like_N"/>
</dbReference>
<dbReference type="InterPro" id="IPR002110">
    <property type="entry name" value="Ankyrin_rpt"/>
</dbReference>